<evidence type="ECO:0000313" key="3">
    <source>
        <dbReference type="EMBL" id="XCP94249.1"/>
    </source>
</evidence>
<gene>
    <name evidence="3" type="ORF">ABXS70_24220</name>
</gene>
<accession>A0AAU8NAX9</accession>
<dbReference type="RefSeq" id="WP_342553863.1">
    <property type="nucleotide sequence ID" value="NZ_CP159992.1"/>
</dbReference>
<organism evidence="3">
    <name type="scientific">Paenibacillus sp. AN1007</name>
    <dbReference type="NCBI Taxonomy" id="3151385"/>
    <lineage>
        <taxon>Bacteria</taxon>
        <taxon>Bacillati</taxon>
        <taxon>Bacillota</taxon>
        <taxon>Bacilli</taxon>
        <taxon>Bacillales</taxon>
        <taxon>Paenibacillaceae</taxon>
        <taxon>Paenibacillus</taxon>
    </lineage>
</organism>
<proteinExistence type="predicted"/>
<evidence type="ECO:0000259" key="2">
    <source>
        <dbReference type="Pfam" id="PF09860"/>
    </source>
</evidence>
<feature type="compositionally biased region" description="Basic and acidic residues" evidence="1">
    <location>
        <begin position="262"/>
        <end position="289"/>
    </location>
</feature>
<reference evidence="3" key="1">
    <citation type="submission" date="2024-05" db="EMBL/GenBank/DDBJ databases">
        <title>Draft genome assemblies of 36 bacteria isolated from hibernating arctic ground squirrels.</title>
        <authorList>
            <person name="McKee H."/>
            <person name="Mullen L."/>
            <person name="Drown D.M."/>
            <person name="Duddleston K.N."/>
        </authorList>
    </citation>
    <scope>NUCLEOTIDE SEQUENCE</scope>
    <source>
        <strain evidence="3">AN1007</strain>
    </source>
</reference>
<name>A0AAU8NAX9_9BACL</name>
<evidence type="ECO:0000256" key="1">
    <source>
        <dbReference type="SAM" id="MobiDB-lite"/>
    </source>
</evidence>
<dbReference type="InterPro" id="IPR035901">
    <property type="entry name" value="GIY-YIG_endonuc_sf"/>
</dbReference>
<feature type="region of interest" description="Disordered" evidence="1">
    <location>
        <begin position="257"/>
        <end position="303"/>
    </location>
</feature>
<dbReference type="SUPFAM" id="SSF82771">
    <property type="entry name" value="GIY-YIG endonuclease"/>
    <property type="match status" value="1"/>
</dbReference>
<feature type="domain" description="DUF2087" evidence="2">
    <location>
        <begin position="187"/>
        <end position="253"/>
    </location>
</feature>
<dbReference type="Gene3D" id="3.40.1440.10">
    <property type="entry name" value="GIY-YIG endonuclease"/>
    <property type="match status" value="1"/>
</dbReference>
<sequence length="423" mass="48822">MKTSDSRLQTASLEEIKRGYVEEGTVYTCICCGYTTEGGIIYPEEGVLYEAVRYMRVHIEKVHGSVFEYLLELDKSVTGLSDVQRGLLAQFYEGKKDAEVQKALGIGSASTIRNHRFVLKEKERQAKIFLALMELLKNKDLHAPAAWVSPVMKQGHTIHHQSFDISEEEREIVLQKYFPEGTSGPMTTFHMQQKHKYIVLTEIAKRFEPQRHYTEKQVNTILEKVHDDYVEIRRYLVDYGLLERDEDGSRYWLGSAAAEQGNGHKQEEQTEESVRQSLAERKTGQEVKQQDLIGNADKGEKNMNRRKELQEQAKEVKTEAGVYQIRNERNGKVYIDSTLNLKTINGQQFMLQMGSHLNRRLQAEWNEYGESAFVIEVLEILKKEDNPFFNAKDALAKCLNRWFEKLEPYGDRGYHGDPKPSGE</sequence>
<dbReference type="InterPro" id="IPR018656">
    <property type="entry name" value="DUF2087"/>
</dbReference>
<protein>
    <submittedName>
        <fullName evidence="3">DUF2087 domain-containing protein</fullName>
    </submittedName>
</protein>
<dbReference type="Pfam" id="PF09860">
    <property type="entry name" value="DUF2087"/>
    <property type="match status" value="1"/>
</dbReference>
<dbReference type="AlphaFoldDB" id="A0AAU8NAX9"/>
<dbReference type="CDD" id="cd10451">
    <property type="entry name" value="GIY-YIG_LuxR_like"/>
    <property type="match status" value="1"/>
</dbReference>
<dbReference type="EMBL" id="CP159992">
    <property type="protein sequence ID" value="XCP94249.1"/>
    <property type="molecule type" value="Genomic_DNA"/>
</dbReference>